<evidence type="ECO:0000313" key="1">
    <source>
        <dbReference type="EMBL" id="KAI0083115.1"/>
    </source>
</evidence>
<organism evidence="1 2">
    <name type="scientific">Irpex rosettiformis</name>
    <dbReference type="NCBI Taxonomy" id="378272"/>
    <lineage>
        <taxon>Eukaryota</taxon>
        <taxon>Fungi</taxon>
        <taxon>Dikarya</taxon>
        <taxon>Basidiomycota</taxon>
        <taxon>Agaricomycotina</taxon>
        <taxon>Agaricomycetes</taxon>
        <taxon>Polyporales</taxon>
        <taxon>Irpicaceae</taxon>
        <taxon>Irpex</taxon>
    </lineage>
</organism>
<accession>A0ACB8TMF3</accession>
<reference evidence="1" key="1">
    <citation type="journal article" date="2021" name="Environ. Microbiol.">
        <title>Gene family expansions and transcriptome signatures uncover fungal adaptations to wood decay.</title>
        <authorList>
            <person name="Hage H."/>
            <person name="Miyauchi S."/>
            <person name="Viragh M."/>
            <person name="Drula E."/>
            <person name="Min B."/>
            <person name="Chaduli D."/>
            <person name="Navarro D."/>
            <person name="Favel A."/>
            <person name="Norest M."/>
            <person name="Lesage-Meessen L."/>
            <person name="Balint B."/>
            <person name="Merenyi Z."/>
            <person name="de Eugenio L."/>
            <person name="Morin E."/>
            <person name="Martinez A.T."/>
            <person name="Baldrian P."/>
            <person name="Stursova M."/>
            <person name="Martinez M.J."/>
            <person name="Novotny C."/>
            <person name="Magnuson J.K."/>
            <person name="Spatafora J.W."/>
            <person name="Maurice S."/>
            <person name="Pangilinan J."/>
            <person name="Andreopoulos W."/>
            <person name="LaButti K."/>
            <person name="Hundley H."/>
            <person name="Na H."/>
            <person name="Kuo A."/>
            <person name="Barry K."/>
            <person name="Lipzen A."/>
            <person name="Henrissat B."/>
            <person name="Riley R."/>
            <person name="Ahrendt S."/>
            <person name="Nagy L.G."/>
            <person name="Grigoriev I.V."/>
            <person name="Martin F."/>
            <person name="Rosso M.N."/>
        </authorList>
    </citation>
    <scope>NUCLEOTIDE SEQUENCE</scope>
    <source>
        <strain evidence="1">CBS 384.51</strain>
    </source>
</reference>
<comment type="caution">
    <text evidence="1">The sequence shown here is derived from an EMBL/GenBank/DDBJ whole genome shotgun (WGS) entry which is preliminary data.</text>
</comment>
<name>A0ACB8TMF3_9APHY</name>
<evidence type="ECO:0000313" key="2">
    <source>
        <dbReference type="Proteomes" id="UP001055072"/>
    </source>
</evidence>
<dbReference type="EMBL" id="MU274994">
    <property type="protein sequence ID" value="KAI0083115.1"/>
    <property type="molecule type" value="Genomic_DNA"/>
</dbReference>
<dbReference type="Proteomes" id="UP001055072">
    <property type="component" value="Unassembled WGS sequence"/>
</dbReference>
<gene>
    <name evidence="1" type="ORF">BDY19DRAFT_776302</name>
</gene>
<proteinExistence type="predicted"/>
<keyword evidence="2" id="KW-1185">Reference proteome</keyword>
<sequence length="159" mass="17943">MSPSSSAFSRHLLPFSSTVITFYGIRLLMATPSSDPLSCPSICLRPHLVHEPPTAAAITAPPACLHPTHLTLGYVATSQASTMLRADNSASERFIMCMTWTRVFVFLDSRLRLYFRLPFSTFTYSMTDIVAKMWSFFVPHPHPPSRRFHCYCNPEDTSH</sequence>
<protein>
    <submittedName>
        <fullName evidence="1">Uncharacterized protein</fullName>
    </submittedName>
</protein>